<protein>
    <submittedName>
        <fullName evidence="1">Uncharacterized protein</fullName>
    </submittedName>
</protein>
<dbReference type="RefSeq" id="WP_194423853.1">
    <property type="nucleotide sequence ID" value="NZ_BAAAPT010000001.1"/>
</dbReference>
<evidence type="ECO:0000313" key="2">
    <source>
        <dbReference type="Proteomes" id="UP001291912"/>
    </source>
</evidence>
<organism evidence="1 2">
    <name type="scientific">Microbacterium aquimaris</name>
    <dbReference type="NCBI Taxonomy" id="459816"/>
    <lineage>
        <taxon>Bacteria</taxon>
        <taxon>Bacillati</taxon>
        <taxon>Actinomycetota</taxon>
        <taxon>Actinomycetes</taxon>
        <taxon>Micrococcales</taxon>
        <taxon>Microbacteriaceae</taxon>
        <taxon>Microbacterium</taxon>
    </lineage>
</organism>
<comment type="caution">
    <text evidence="1">The sequence shown here is derived from an EMBL/GenBank/DDBJ whole genome shotgun (WGS) entry which is preliminary data.</text>
</comment>
<sequence>MAELSMMVYPWDLQADTPERVVDQVAERGVTRLQIATAYHSAEVLAPRRTVRVATVAEANRAHLPLPADAFSGLRVPPSSIAQTDPDLYPRFKRAADAAGVAVDGWAIAFHNTDLATAHPEAAIENCFGDPFTHGLCPSSPAARTYAIELLDAVSATNLFERVLVESLSYLLVGHGHPHELWGARLDATTRYLLSLCFCASCLARAGDAGIDGERLRAQVGAELHRTWNLEHPAGRDEDTAAALASLLLVWPELAAYTRMRMDTVTELVVDAAAAVRRHGSALDVSAAVWGRPAPTNWLEGVDIAATLAHSDGFVLESYFPTAGEVAAEIDHTLAVQALSGTTSTPVTVALTVWPSFSPTRADFLAKVDAVLACGIDRLALYNYGTATAPSFEWVRAAAERMGTLR</sequence>
<reference evidence="1 2" key="1">
    <citation type="submission" date="2023-10" db="EMBL/GenBank/DDBJ databases">
        <title>Microbacterium xanthum sp. nov., isolated from seaweed.</title>
        <authorList>
            <person name="Lee S.D."/>
        </authorList>
    </citation>
    <scope>NUCLEOTIDE SEQUENCE [LARGE SCALE GENOMIC DNA]</scope>
    <source>
        <strain evidence="1 2">KCTC 19124</strain>
    </source>
</reference>
<dbReference type="EMBL" id="JAWJYN010000001">
    <property type="protein sequence ID" value="MDZ8161210.1"/>
    <property type="molecule type" value="Genomic_DNA"/>
</dbReference>
<accession>A0ABU5N546</accession>
<keyword evidence="2" id="KW-1185">Reference proteome</keyword>
<gene>
    <name evidence="1" type="ORF">R2Q92_05125</name>
</gene>
<evidence type="ECO:0000313" key="1">
    <source>
        <dbReference type="EMBL" id="MDZ8161210.1"/>
    </source>
</evidence>
<dbReference type="Proteomes" id="UP001291912">
    <property type="component" value="Unassembled WGS sequence"/>
</dbReference>
<name>A0ABU5N546_9MICO</name>
<proteinExistence type="predicted"/>